<dbReference type="GO" id="GO:0006635">
    <property type="term" value="P:fatty acid beta-oxidation"/>
    <property type="evidence" value="ECO:0007669"/>
    <property type="project" value="TreeGrafter"/>
</dbReference>
<sequence>MAEGTTAGTVRLRIDGPVAELGLDAGRLNLVTRALLRDLGAAVTALAADPAIRCLILHGGPAAFCAGSDIREFSALGANASEDKILFEDHVLRQVAALPFPTIAAIDGPALGGGFELALACDLRVLAESAKVGLPESRLGGLAASGAVRLARLVGPARAKEILFTGMILDCDSALAWGLVNRVAAGSALQAARELAAEIAQRGPLSNRLAKTLVDAALDLPVDAALSRGNAAQQKIFDGEDLREGAAAFFAKRAPVFGPGARD</sequence>
<comment type="caution">
    <text evidence="3">The sequence shown here is derived from an EMBL/GenBank/DDBJ whole genome shotgun (WGS) entry which is preliminary data.</text>
</comment>
<dbReference type="Gene3D" id="3.90.226.10">
    <property type="entry name" value="2-enoyl-CoA Hydratase, Chain A, domain 1"/>
    <property type="match status" value="1"/>
</dbReference>
<dbReference type="PANTHER" id="PTHR11941:SF54">
    <property type="entry name" value="ENOYL-COA HYDRATASE, MITOCHONDRIAL"/>
    <property type="match status" value="1"/>
</dbReference>
<dbReference type="InterPro" id="IPR018376">
    <property type="entry name" value="Enoyl-CoA_hyd/isom_CS"/>
</dbReference>
<dbReference type="GO" id="GO:0003824">
    <property type="term" value="F:catalytic activity"/>
    <property type="evidence" value="ECO:0007669"/>
    <property type="project" value="InterPro"/>
</dbReference>
<reference evidence="3" key="1">
    <citation type="journal article" date="2014" name="Int. J. Syst. Evol. Microbiol.">
        <title>Complete genome sequence of Corynebacterium casei LMG S-19264T (=DSM 44701T), isolated from a smear-ripened cheese.</title>
        <authorList>
            <consortium name="US DOE Joint Genome Institute (JGI-PGF)"/>
            <person name="Walter F."/>
            <person name="Albersmeier A."/>
            <person name="Kalinowski J."/>
            <person name="Ruckert C."/>
        </authorList>
    </citation>
    <scope>NUCLEOTIDE SEQUENCE</scope>
    <source>
        <strain evidence="3">CGMCC 1.15493</strain>
    </source>
</reference>
<name>A0A917DFE9_9HYPH</name>
<dbReference type="PROSITE" id="PS00166">
    <property type="entry name" value="ENOYL_COA_HYDRATASE"/>
    <property type="match status" value="1"/>
</dbReference>
<dbReference type="Pfam" id="PF00378">
    <property type="entry name" value="ECH_1"/>
    <property type="match status" value="1"/>
</dbReference>
<reference evidence="3" key="2">
    <citation type="submission" date="2020-09" db="EMBL/GenBank/DDBJ databases">
        <authorList>
            <person name="Sun Q."/>
            <person name="Zhou Y."/>
        </authorList>
    </citation>
    <scope>NUCLEOTIDE SEQUENCE</scope>
    <source>
        <strain evidence="3">CGMCC 1.15493</strain>
    </source>
</reference>
<evidence type="ECO:0000313" key="3">
    <source>
        <dbReference type="EMBL" id="GGD33827.1"/>
    </source>
</evidence>
<protein>
    <submittedName>
        <fullName evidence="3">3-hydroxybutyryl-CoA dehydratase</fullName>
    </submittedName>
</protein>
<accession>A0A917DFE9</accession>
<evidence type="ECO:0000313" key="4">
    <source>
        <dbReference type="Proteomes" id="UP000613160"/>
    </source>
</evidence>
<dbReference type="EMBL" id="BMJJ01000011">
    <property type="protein sequence ID" value="GGD33827.1"/>
    <property type="molecule type" value="Genomic_DNA"/>
</dbReference>
<proteinExistence type="inferred from homology"/>
<dbReference type="PANTHER" id="PTHR11941">
    <property type="entry name" value="ENOYL-COA HYDRATASE-RELATED"/>
    <property type="match status" value="1"/>
</dbReference>
<dbReference type="InterPro" id="IPR029045">
    <property type="entry name" value="ClpP/crotonase-like_dom_sf"/>
</dbReference>
<comment type="similarity">
    <text evidence="1 2">Belongs to the enoyl-CoA hydratase/isomerase family.</text>
</comment>
<dbReference type="RefSeq" id="WP_188854322.1">
    <property type="nucleotide sequence ID" value="NZ_BMJJ01000011.1"/>
</dbReference>
<dbReference type="AlphaFoldDB" id="A0A917DFE9"/>
<keyword evidence="4" id="KW-1185">Reference proteome</keyword>
<evidence type="ECO:0000256" key="2">
    <source>
        <dbReference type="RuleBase" id="RU003707"/>
    </source>
</evidence>
<gene>
    <name evidence="3" type="ORF">GCM10011335_41040</name>
</gene>
<organism evidence="3 4">
    <name type="scientific">Aureimonas glaciei</name>
    <dbReference type="NCBI Taxonomy" id="1776957"/>
    <lineage>
        <taxon>Bacteria</taxon>
        <taxon>Pseudomonadati</taxon>
        <taxon>Pseudomonadota</taxon>
        <taxon>Alphaproteobacteria</taxon>
        <taxon>Hyphomicrobiales</taxon>
        <taxon>Aurantimonadaceae</taxon>
        <taxon>Aureimonas</taxon>
    </lineage>
</organism>
<evidence type="ECO:0000256" key="1">
    <source>
        <dbReference type="ARBA" id="ARBA00005254"/>
    </source>
</evidence>
<dbReference type="CDD" id="cd06558">
    <property type="entry name" value="crotonase-like"/>
    <property type="match status" value="1"/>
</dbReference>
<dbReference type="SUPFAM" id="SSF52096">
    <property type="entry name" value="ClpP/crotonase"/>
    <property type="match status" value="1"/>
</dbReference>
<dbReference type="InterPro" id="IPR001753">
    <property type="entry name" value="Enoyl-CoA_hydra/iso"/>
</dbReference>
<dbReference type="Proteomes" id="UP000613160">
    <property type="component" value="Unassembled WGS sequence"/>
</dbReference>